<feature type="domain" description="RNA polymerase sigma-70 region 4" evidence="1">
    <location>
        <begin position="17"/>
        <end position="46"/>
    </location>
</feature>
<dbReference type="Pfam" id="PF04545">
    <property type="entry name" value="Sigma70_r4"/>
    <property type="match status" value="1"/>
</dbReference>
<name>A0A0F9W493_9ZZZZ</name>
<dbReference type="GO" id="GO:0003700">
    <property type="term" value="F:DNA-binding transcription factor activity"/>
    <property type="evidence" value="ECO:0007669"/>
    <property type="project" value="InterPro"/>
</dbReference>
<gene>
    <name evidence="2" type="ORF">LCGC14_0406980</name>
</gene>
<evidence type="ECO:0000259" key="1">
    <source>
        <dbReference type="Pfam" id="PF04545"/>
    </source>
</evidence>
<protein>
    <recommendedName>
        <fullName evidence="1">RNA polymerase sigma-70 region 4 domain-containing protein</fullName>
    </recommendedName>
</protein>
<dbReference type="Gene3D" id="1.10.10.10">
    <property type="entry name" value="Winged helix-like DNA-binding domain superfamily/Winged helix DNA-binding domain"/>
    <property type="match status" value="1"/>
</dbReference>
<accession>A0A0F9W493</accession>
<evidence type="ECO:0000313" key="2">
    <source>
        <dbReference type="EMBL" id="KKN72843.1"/>
    </source>
</evidence>
<proteinExistence type="predicted"/>
<dbReference type="EMBL" id="LAZR01000354">
    <property type="protein sequence ID" value="KKN72843.1"/>
    <property type="molecule type" value="Genomic_DNA"/>
</dbReference>
<dbReference type="PRINTS" id="PR00046">
    <property type="entry name" value="SIGMA70FCT"/>
</dbReference>
<dbReference type="InterPro" id="IPR007630">
    <property type="entry name" value="RNA_pol_sigma70_r4"/>
</dbReference>
<dbReference type="GO" id="GO:0006352">
    <property type="term" value="P:DNA-templated transcription initiation"/>
    <property type="evidence" value="ECO:0007669"/>
    <property type="project" value="InterPro"/>
</dbReference>
<comment type="caution">
    <text evidence="2">The sequence shown here is derived from an EMBL/GenBank/DDBJ whole genome shotgun (WGS) entry which is preliminary data.</text>
</comment>
<dbReference type="AlphaFoldDB" id="A0A0F9W493"/>
<sequence>MKKKFKLTSSLINFLIHVEGYTLAEIGRVFNLSRERIRQIKNKTTEKD</sequence>
<dbReference type="InterPro" id="IPR036388">
    <property type="entry name" value="WH-like_DNA-bd_sf"/>
</dbReference>
<dbReference type="InterPro" id="IPR013324">
    <property type="entry name" value="RNA_pol_sigma_r3/r4-like"/>
</dbReference>
<dbReference type="InterPro" id="IPR000943">
    <property type="entry name" value="RNA_pol_sigma70"/>
</dbReference>
<reference evidence="2" key="1">
    <citation type="journal article" date="2015" name="Nature">
        <title>Complex archaea that bridge the gap between prokaryotes and eukaryotes.</title>
        <authorList>
            <person name="Spang A."/>
            <person name="Saw J.H."/>
            <person name="Jorgensen S.L."/>
            <person name="Zaremba-Niedzwiedzka K."/>
            <person name="Martijn J."/>
            <person name="Lind A.E."/>
            <person name="van Eijk R."/>
            <person name="Schleper C."/>
            <person name="Guy L."/>
            <person name="Ettema T.J."/>
        </authorList>
    </citation>
    <scope>NUCLEOTIDE SEQUENCE</scope>
</reference>
<dbReference type="SUPFAM" id="SSF88659">
    <property type="entry name" value="Sigma3 and sigma4 domains of RNA polymerase sigma factors"/>
    <property type="match status" value="1"/>
</dbReference>
<organism evidence="2">
    <name type="scientific">marine sediment metagenome</name>
    <dbReference type="NCBI Taxonomy" id="412755"/>
    <lineage>
        <taxon>unclassified sequences</taxon>
        <taxon>metagenomes</taxon>
        <taxon>ecological metagenomes</taxon>
    </lineage>
</organism>